<dbReference type="InterPro" id="IPR016722">
    <property type="entry name" value="DNA_pol_alpha_bsu"/>
</dbReference>
<dbReference type="OrthoDB" id="336885at2759"/>
<dbReference type="EMBL" id="CAJFDI010000002">
    <property type="protein sequence ID" value="CAD5213470.1"/>
    <property type="molecule type" value="Genomic_DNA"/>
</dbReference>
<name>A0A1I7RYJ3_BURXY</name>
<reference evidence="10" key="1">
    <citation type="submission" date="2016-11" db="UniProtKB">
        <authorList>
            <consortium name="WormBaseParasite"/>
        </authorList>
    </citation>
    <scope>IDENTIFICATION</scope>
</reference>
<dbReference type="PANTHER" id="PTHR23061">
    <property type="entry name" value="DNA POLYMERASE 2 ALPHA 70 KDA SUBUNIT"/>
    <property type="match status" value="1"/>
</dbReference>
<gene>
    <name evidence="7" type="ORF">BXYJ_LOCUS3046</name>
</gene>
<dbReference type="AlphaFoldDB" id="A0A1I7RYJ3"/>
<evidence type="ECO:0000313" key="8">
    <source>
        <dbReference type="Proteomes" id="UP000095284"/>
    </source>
</evidence>
<keyword evidence="9" id="KW-1185">Reference proteome</keyword>
<reference evidence="7" key="2">
    <citation type="submission" date="2020-09" db="EMBL/GenBank/DDBJ databases">
        <authorList>
            <person name="Kikuchi T."/>
        </authorList>
    </citation>
    <scope>NUCLEOTIDE SEQUENCE</scope>
    <source>
        <strain evidence="7">Ka4C1</strain>
    </source>
</reference>
<keyword evidence="5" id="KW-0539">Nucleus</keyword>
<evidence type="ECO:0000256" key="3">
    <source>
        <dbReference type="ARBA" id="ARBA00018596"/>
    </source>
</evidence>
<feature type="domain" description="DNA polymerase alpha/delta/epsilon subunit B" evidence="6">
    <location>
        <begin position="148"/>
        <end position="333"/>
    </location>
</feature>
<dbReference type="InterPro" id="IPR007185">
    <property type="entry name" value="DNA_pol_a/d/e_bsu"/>
</dbReference>
<protein>
    <recommendedName>
        <fullName evidence="3">DNA polymerase alpha subunit B</fullName>
    </recommendedName>
</protein>
<evidence type="ECO:0000256" key="1">
    <source>
        <dbReference type="ARBA" id="ARBA00004123"/>
    </source>
</evidence>
<evidence type="ECO:0000313" key="7">
    <source>
        <dbReference type="EMBL" id="CAD5213470.1"/>
    </source>
</evidence>
<comment type="subcellular location">
    <subcellularLocation>
        <location evidence="1">Nucleus</location>
    </subcellularLocation>
</comment>
<dbReference type="Pfam" id="PF04042">
    <property type="entry name" value="DNA_pol_E_B"/>
    <property type="match status" value="1"/>
</dbReference>
<evidence type="ECO:0000313" key="10">
    <source>
        <dbReference type="WBParaSite" id="BXY_0581000.1"/>
    </source>
</evidence>
<dbReference type="Gene3D" id="3.60.21.60">
    <property type="match status" value="1"/>
</dbReference>
<dbReference type="eggNOG" id="KOG1625">
    <property type="taxonomic scope" value="Eukaryota"/>
</dbReference>
<dbReference type="Proteomes" id="UP000659654">
    <property type="component" value="Unassembled WGS sequence"/>
</dbReference>
<dbReference type="PANTHER" id="PTHR23061:SF12">
    <property type="entry name" value="DNA POLYMERASE ALPHA SUBUNIT B"/>
    <property type="match status" value="1"/>
</dbReference>
<evidence type="ECO:0000259" key="6">
    <source>
        <dbReference type="Pfam" id="PF04042"/>
    </source>
</evidence>
<comment type="similarity">
    <text evidence="2">Belongs to the DNA polymerase alpha subunit B family.</text>
</comment>
<dbReference type="GO" id="GO:0006270">
    <property type="term" value="P:DNA replication initiation"/>
    <property type="evidence" value="ECO:0007669"/>
    <property type="project" value="TreeGrafter"/>
</dbReference>
<dbReference type="GO" id="GO:0003677">
    <property type="term" value="F:DNA binding"/>
    <property type="evidence" value="ECO:0007669"/>
    <property type="project" value="InterPro"/>
</dbReference>
<evidence type="ECO:0000256" key="5">
    <source>
        <dbReference type="ARBA" id="ARBA00023242"/>
    </source>
</evidence>
<sequence>MAAVNLVFSKYNEKFFSYGYTNENSGPVNVLDYLLNSQPIVAEEDEKEVPLVEVELEGRLVIKEKSNGGEELQLVGGGGFVQLELGNVNGFSYFSGMKVRVRCVQTSPGAHSAQILSVCPFPSLPLAQLNGDFDFLRVFMGFGPLLNGDSYEHFDYFLSKAACSSASALILSGPFYNPAEPNKAVEQTRITFAKIVEKFKGQKTKVLILPNANNDVLSTNTFPTPAQKPRLLGLDALPENIQFLPDPAIFTLNGISFVATTTDPLKHLAKLERYCGELASGSDRMSILCEHLLQQQSACPVTFGPESDVMVNIQGNHFSQRPHFFIVPSNLAPLKRNVQNTVFVNPGRFLFGQKVRYTKLDVNIKRGRTNHADSVGFSDFSSVDNRNEPIVEQKPTQ</sequence>
<dbReference type="Proteomes" id="UP000582659">
    <property type="component" value="Unassembled WGS sequence"/>
</dbReference>
<proteinExistence type="inferred from homology"/>
<dbReference type="SMR" id="A0A1I7RYJ3"/>
<dbReference type="EMBL" id="CAJFCV020000002">
    <property type="protein sequence ID" value="CAG9092624.1"/>
    <property type="molecule type" value="Genomic_DNA"/>
</dbReference>
<dbReference type="WBParaSite" id="BXY_0581000.1">
    <property type="protein sequence ID" value="BXY_0581000.1"/>
    <property type="gene ID" value="BXY_0581000"/>
</dbReference>
<evidence type="ECO:0000256" key="4">
    <source>
        <dbReference type="ARBA" id="ARBA00022705"/>
    </source>
</evidence>
<accession>A0A1I7RYJ3</accession>
<dbReference type="GO" id="GO:0005658">
    <property type="term" value="C:alpha DNA polymerase:primase complex"/>
    <property type="evidence" value="ECO:0007669"/>
    <property type="project" value="TreeGrafter"/>
</dbReference>
<keyword evidence="4" id="KW-0235">DNA replication</keyword>
<organism evidence="8 10">
    <name type="scientific">Bursaphelenchus xylophilus</name>
    <name type="common">Pinewood nematode worm</name>
    <name type="synonym">Aphelenchoides xylophilus</name>
    <dbReference type="NCBI Taxonomy" id="6326"/>
    <lineage>
        <taxon>Eukaryota</taxon>
        <taxon>Metazoa</taxon>
        <taxon>Ecdysozoa</taxon>
        <taxon>Nematoda</taxon>
        <taxon>Chromadorea</taxon>
        <taxon>Rhabditida</taxon>
        <taxon>Tylenchina</taxon>
        <taxon>Tylenchomorpha</taxon>
        <taxon>Aphelenchoidea</taxon>
        <taxon>Aphelenchoididae</taxon>
        <taxon>Bursaphelenchus</taxon>
    </lineage>
</organism>
<dbReference type="Proteomes" id="UP000095284">
    <property type="component" value="Unplaced"/>
</dbReference>
<evidence type="ECO:0000313" key="9">
    <source>
        <dbReference type="Proteomes" id="UP000659654"/>
    </source>
</evidence>
<evidence type="ECO:0000256" key="2">
    <source>
        <dbReference type="ARBA" id="ARBA00007299"/>
    </source>
</evidence>